<proteinExistence type="predicted"/>
<dbReference type="InterPro" id="IPR036271">
    <property type="entry name" value="Tet_transcr_reg_TetR-rel_C_sf"/>
</dbReference>
<feature type="domain" description="HTH tetR-type" evidence="6">
    <location>
        <begin position="51"/>
        <end position="111"/>
    </location>
</feature>
<dbReference type="Proteomes" id="UP000199323">
    <property type="component" value="Unassembled WGS sequence"/>
</dbReference>
<organism evidence="7 8">
    <name type="scientific">Actinacidiphila alni</name>
    <dbReference type="NCBI Taxonomy" id="380248"/>
    <lineage>
        <taxon>Bacteria</taxon>
        <taxon>Bacillati</taxon>
        <taxon>Actinomycetota</taxon>
        <taxon>Actinomycetes</taxon>
        <taxon>Kitasatosporales</taxon>
        <taxon>Streptomycetaceae</taxon>
        <taxon>Actinacidiphila</taxon>
    </lineage>
</organism>
<evidence type="ECO:0000256" key="5">
    <source>
        <dbReference type="SAM" id="MobiDB-lite"/>
    </source>
</evidence>
<dbReference type="GO" id="GO:0003700">
    <property type="term" value="F:DNA-binding transcription factor activity"/>
    <property type="evidence" value="ECO:0007669"/>
    <property type="project" value="TreeGrafter"/>
</dbReference>
<name>A0A1I2MM23_9ACTN</name>
<dbReference type="Pfam" id="PF00440">
    <property type="entry name" value="TetR_N"/>
    <property type="match status" value="1"/>
</dbReference>
<feature type="DNA-binding region" description="H-T-H motif" evidence="4">
    <location>
        <begin position="74"/>
        <end position="93"/>
    </location>
</feature>
<keyword evidence="8" id="KW-1185">Reference proteome</keyword>
<dbReference type="PRINTS" id="PR00455">
    <property type="entry name" value="HTHTETR"/>
</dbReference>
<evidence type="ECO:0000313" key="8">
    <source>
        <dbReference type="Proteomes" id="UP000199323"/>
    </source>
</evidence>
<dbReference type="SUPFAM" id="SSF46689">
    <property type="entry name" value="Homeodomain-like"/>
    <property type="match status" value="1"/>
</dbReference>
<dbReference type="PANTHER" id="PTHR30055:SF184">
    <property type="entry name" value="HTH-TYPE TRANSCRIPTIONAL REGULATOR ETHR"/>
    <property type="match status" value="1"/>
</dbReference>
<dbReference type="AlphaFoldDB" id="A0A1I2MM23"/>
<dbReference type="GO" id="GO:0000976">
    <property type="term" value="F:transcription cis-regulatory region binding"/>
    <property type="evidence" value="ECO:0007669"/>
    <property type="project" value="TreeGrafter"/>
</dbReference>
<reference evidence="7 8" key="1">
    <citation type="submission" date="2016-10" db="EMBL/GenBank/DDBJ databases">
        <authorList>
            <person name="de Groot N.N."/>
        </authorList>
    </citation>
    <scope>NUCLEOTIDE SEQUENCE [LARGE SCALE GENOMIC DNA]</scope>
    <source>
        <strain evidence="7 8">CGMCC 4.3510</strain>
    </source>
</reference>
<dbReference type="InterPro" id="IPR009057">
    <property type="entry name" value="Homeodomain-like_sf"/>
</dbReference>
<evidence type="ECO:0000256" key="2">
    <source>
        <dbReference type="ARBA" id="ARBA00023125"/>
    </source>
</evidence>
<evidence type="ECO:0000256" key="4">
    <source>
        <dbReference type="PROSITE-ProRule" id="PRU00335"/>
    </source>
</evidence>
<keyword evidence="2 4" id="KW-0238">DNA-binding</keyword>
<keyword evidence="3" id="KW-0804">Transcription</keyword>
<dbReference type="EMBL" id="FONG01000038">
    <property type="protein sequence ID" value="SFF92118.1"/>
    <property type="molecule type" value="Genomic_DNA"/>
</dbReference>
<feature type="region of interest" description="Disordered" evidence="5">
    <location>
        <begin position="1"/>
        <end position="53"/>
    </location>
</feature>
<protein>
    <submittedName>
        <fullName evidence="7">Transcriptional regulator, TetR family</fullName>
    </submittedName>
</protein>
<dbReference type="Gene3D" id="1.10.10.60">
    <property type="entry name" value="Homeodomain-like"/>
    <property type="match status" value="1"/>
</dbReference>
<dbReference type="PROSITE" id="PS50977">
    <property type="entry name" value="HTH_TETR_2"/>
    <property type="match status" value="1"/>
</dbReference>
<dbReference type="Gene3D" id="1.10.357.10">
    <property type="entry name" value="Tetracycline Repressor, domain 2"/>
    <property type="match status" value="1"/>
</dbReference>
<feature type="compositionally biased region" description="Low complexity" evidence="5">
    <location>
        <begin position="17"/>
        <end position="38"/>
    </location>
</feature>
<evidence type="ECO:0000259" key="6">
    <source>
        <dbReference type="PROSITE" id="PS50977"/>
    </source>
</evidence>
<dbReference type="GO" id="GO:0045892">
    <property type="term" value="P:negative regulation of DNA-templated transcription"/>
    <property type="evidence" value="ECO:0007669"/>
    <property type="project" value="UniProtKB-ARBA"/>
</dbReference>
<accession>A0A1I2MM23</accession>
<sequence>MTAAGPAEGSDGGAGTPAGDADGSAGSAVGSAGGAVSRSPRRRSPAPRKGDLREKAILETAERLLGEKGYEALTVADVAAGAGITRGALYFYFGSKQEIVTALVARTVAELWEKSRTAHEADDPREAVDTAMRRTVGLWLEHGLVIRTAVDLAAAVPEIGRLWDRTAELFVAAIARVLERAGVEPGDGPRQAGGMAPPLCWMIERSFYRASLVSAAELERASDACAYLWLRAAGLA</sequence>
<dbReference type="InterPro" id="IPR050109">
    <property type="entry name" value="HTH-type_TetR-like_transc_reg"/>
</dbReference>
<evidence type="ECO:0000256" key="3">
    <source>
        <dbReference type="ARBA" id="ARBA00023163"/>
    </source>
</evidence>
<dbReference type="InterPro" id="IPR001647">
    <property type="entry name" value="HTH_TetR"/>
</dbReference>
<dbReference type="PROSITE" id="PS01081">
    <property type="entry name" value="HTH_TETR_1"/>
    <property type="match status" value="1"/>
</dbReference>
<dbReference type="SUPFAM" id="SSF48498">
    <property type="entry name" value="Tetracyclin repressor-like, C-terminal domain"/>
    <property type="match status" value="1"/>
</dbReference>
<gene>
    <name evidence="7" type="ORF">SAMN05216251_13812</name>
</gene>
<evidence type="ECO:0000256" key="1">
    <source>
        <dbReference type="ARBA" id="ARBA00023015"/>
    </source>
</evidence>
<dbReference type="FunFam" id="1.10.10.60:FF:000141">
    <property type="entry name" value="TetR family transcriptional regulator"/>
    <property type="match status" value="1"/>
</dbReference>
<keyword evidence="1" id="KW-0805">Transcription regulation</keyword>
<dbReference type="STRING" id="380248.SAMN05216251_13812"/>
<dbReference type="PANTHER" id="PTHR30055">
    <property type="entry name" value="HTH-TYPE TRANSCRIPTIONAL REGULATOR RUTR"/>
    <property type="match status" value="1"/>
</dbReference>
<dbReference type="InterPro" id="IPR023772">
    <property type="entry name" value="DNA-bd_HTH_TetR-type_CS"/>
</dbReference>
<evidence type="ECO:0000313" key="7">
    <source>
        <dbReference type="EMBL" id="SFF92118.1"/>
    </source>
</evidence>